<dbReference type="InterPro" id="IPR038883">
    <property type="entry name" value="AN11006-like"/>
</dbReference>
<sequence>MTIDVTALLVDLKARVTTHPPPNDWESNEPTLHQRDTLAALLYATARRYNSLLQETSAQQPTRPPFPFLRLPREVRDAIYIHALRTPSFHINIESPDARFPPCTALFANPHKPASPGLLLVNKQIHAEAADTLYGASNTFRFYTPDAMRVFDSRIGAANCARVRRISICSLFPNTYVEDAKTVEWYSRHTERLRHRTMGLITPNSTPAAWCMALKTSRFECVTWFGVEADKLGWQAPLGKMRMPLFLKDAIVKFWEKGRGAEERIPMRVDLLGFRDEDKSVFPDGWDVVLEEWDKYKKIADKVRMEIARAQ</sequence>
<dbReference type="PANTHER" id="PTHR42085:SF8">
    <property type="entry name" value="F-BOX DOMAIN-CONTAINING PROTEIN"/>
    <property type="match status" value="1"/>
</dbReference>
<name>A0A9W4UPM3_9PLEO</name>
<dbReference type="PANTHER" id="PTHR42085">
    <property type="entry name" value="F-BOX DOMAIN-CONTAINING PROTEIN"/>
    <property type="match status" value="1"/>
</dbReference>
<comment type="caution">
    <text evidence="1">The sequence shown here is derived from an EMBL/GenBank/DDBJ whole genome shotgun (WGS) entry which is preliminary data.</text>
</comment>
<accession>A0A9W4UPM3</accession>
<proteinExistence type="predicted"/>
<evidence type="ECO:0000313" key="2">
    <source>
        <dbReference type="Proteomes" id="UP001152607"/>
    </source>
</evidence>
<reference evidence="1" key="1">
    <citation type="submission" date="2023-01" db="EMBL/GenBank/DDBJ databases">
        <authorList>
            <person name="Van Ghelder C."/>
            <person name="Rancurel C."/>
        </authorList>
    </citation>
    <scope>NUCLEOTIDE SEQUENCE</scope>
    <source>
        <strain evidence="1">CNCM I-4278</strain>
    </source>
</reference>
<dbReference type="Proteomes" id="UP001152607">
    <property type="component" value="Unassembled WGS sequence"/>
</dbReference>
<gene>
    <name evidence="1" type="ORF">PDIGIT_LOCUS11190</name>
</gene>
<protein>
    <submittedName>
        <fullName evidence="1">Uncharacterized protein</fullName>
    </submittedName>
</protein>
<dbReference type="AlphaFoldDB" id="A0A9W4UPM3"/>
<evidence type="ECO:0000313" key="1">
    <source>
        <dbReference type="EMBL" id="CAI6338068.1"/>
    </source>
</evidence>
<dbReference type="OrthoDB" id="3762612at2759"/>
<organism evidence="1 2">
    <name type="scientific">Periconia digitata</name>
    <dbReference type="NCBI Taxonomy" id="1303443"/>
    <lineage>
        <taxon>Eukaryota</taxon>
        <taxon>Fungi</taxon>
        <taxon>Dikarya</taxon>
        <taxon>Ascomycota</taxon>
        <taxon>Pezizomycotina</taxon>
        <taxon>Dothideomycetes</taxon>
        <taxon>Pleosporomycetidae</taxon>
        <taxon>Pleosporales</taxon>
        <taxon>Massarineae</taxon>
        <taxon>Periconiaceae</taxon>
        <taxon>Periconia</taxon>
    </lineage>
</organism>
<keyword evidence="2" id="KW-1185">Reference proteome</keyword>
<dbReference type="EMBL" id="CAOQHR010000008">
    <property type="protein sequence ID" value="CAI6338068.1"/>
    <property type="molecule type" value="Genomic_DNA"/>
</dbReference>